<dbReference type="GeneID" id="24408491"/>
<sequence length="330" mass="37737">EGDDGLVDQLSEPFEAVGRDSETPHALTATWIISFNQIQRQDALASDILSFASLLDRQAVPEKFIVDFCNKKSGEGVSTSKVTKALGTLKAFSFVSGAKDHAIDMHRLVQLVTRKWLENHGRLAQYVDQALDVLSYAYPHNVHENRHLCRDYLPHANALLRIKASDFQESNIWRPKLLHCISAYLTYVGRWKDAEQNASESIKLLEGRLGNYHPYTLSSINSLAMTYWNQGRWEEAEELWLKVLETEKMMLGEEHPDTLVTIHNLASTYQSQGRLKEAEDLQVMVLETRKRVLGEENHSTLTSMNNLASIYHRQSRWGEAEELKMRVIEI</sequence>
<accession>E3QAU4</accession>
<dbReference type="PANTHER" id="PTHR46082:SF6">
    <property type="entry name" value="AAA+ ATPASE DOMAIN-CONTAINING PROTEIN-RELATED"/>
    <property type="match status" value="1"/>
</dbReference>
<dbReference type="eggNOG" id="KOG1840">
    <property type="taxonomic scope" value="Eukaryota"/>
</dbReference>
<dbReference type="VEuPathDB" id="FungiDB:GLRG_03126"/>
<dbReference type="HOGENOM" id="CLU_000288_125_12_1"/>
<dbReference type="AlphaFoldDB" id="E3QAU4"/>
<feature type="non-terminal residue" evidence="1">
    <location>
        <position position="1"/>
    </location>
</feature>
<dbReference type="Proteomes" id="UP000008782">
    <property type="component" value="Unassembled WGS sequence"/>
</dbReference>
<dbReference type="RefSeq" id="XP_008092002.1">
    <property type="nucleotide sequence ID" value="XM_008093811.1"/>
</dbReference>
<dbReference type="EMBL" id="GG697339">
    <property type="protein sequence ID" value="EFQ27982.1"/>
    <property type="molecule type" value="Genomic_DNA"/>
</dbReference>
<keyword evidence="2" id="KW-1185">Reference proteome</keyword>
<dbReference type="Pfam" id="PF13424">
    <property type="entry name" value="TPR_12"/>
    <property type="match status" value="1"/>
</dbReference>
<dbReference type="OrthoDB" id="5225894at2759"/>
<dbReference type="STRING" id="645133.E3QAU4"/>
<proteinExistence type="predicted"/>
<organism evidence="2">
    <name type="scientific">Colletotrichum graminicola (strain M1.001 / M2 / FGSC 10212)</name>
    <name type="common">Maize anthracnose fungus</name>
    <name type="synonym">Glomerella graminicola</name>
    <dbReference type="NCBI Taxonomy" id="645133"/>
    <lineage>
        <taxon>Eukaryota</taxon>
        <taxon>Fungi</taxon>
        <taxon>Dikarya</taxon>
        <taxon>Ascomycota</taxon>
        <taxon>Pezizomycotina</taxon>
        <taxon>Sordariomycetes</taxon>
        <taxon>Hypocreomycetidae</taxon>
        <taxon>Glomerellales</taxon>
        <taxon>Glomerellaceae</taxon>
        <taxon>Colletotrichum</taxon>
        <taxon>Colletotrichum graminicola species complex</taxon>
    </lineage>
</organism>
<gene>
    <name evidence="1" type="ORF">GLRG_03126</name>
</gene>
<dbReference type="SUPFAM" id="SSF48452">
    <property type="entry name" value="TPR-like"/>
    <property type="match status" value="1"/>
</dbReference>
<evidence type="ECO:0000313" key="1">
    <source>
        <dbReference type="EMBL" id="EFQ27982.1"/>
    </source>
</evidence>
<protein>
    <recommendedName>
        <fullName evidence="3">Kinesin light chain</fullName>
    </recommendedName>
</protein>
<reference evidence="2" key="1">
    <citation type="journal article" date="2012" name="Nat. Genet.">
        <title>Lifestyle transitions in plant pathogenic Colletotrichum fungi deciphered by genome and transcriptome analyses.</title>
        <authorList>
            <person name="O'Connell R.J."/>
            <person name="Thon M.R."/>
            <person name="Hacquard S."/>
            <person name="Amyotte S.G."/>
            <person name="Kleemann J."/>
            <person name="Torres M.F."/>
            <person name="Damm U."/>
            <person name="Buiate E.A."/>
            <person name="Epstein L."/>
            <person name="Alkan N."/>
            <person name="Altmueller J."/>
            <person name="Alvarado-Balderrama L."/>
            <person name="Bauser C.A."/>
            <person name="Becker C."/>
            <person name="Birren B.W."/>
            <person name="Chen Z."/>
            <person name="Choi J."/>
            <person name="Crouch J.A."/>
            <person name="Duvick J.P."/>
            <person name="Farman M.A."/>
            <person name="Gan P."/>
            <person name="Heiman D."/>
            <person name="Henrissat B."/>
            <person name="Howard R.J."/>
            <person name="Kabbage M."/>
            <person name="Koch C."/>
            <person name="Kracher B."/>
            <person name="Kubo Y."/>
            <person name="Law A.D."/>
            <person name="Lebrun M.-H."/>
            <person name="Lee Y.-H."/>
            <person name="Miyara I."/>
            <person name="Moore N."/>
            <person name="Neumann U."/>
            <person name="Nordstroem K."/>
            <person name="Panaccione D.G."/>
            <person name="Panstruga R."/>
            <person name="Place M."/>
            <person name="Proctor R.H."/>
            <person name="Prusky D."/>
            <person name="Rech G."/>
            <person name="Reinhardt R."/>
            <person name="Rollins J.A."/>
            <person name="Rounsley S."/>
            <person name="Schardl C.L."/>
            <person name="Schwartz D.C."/>
            <person name="Shenoy N."/>
            <person name="Shirasu K."/>
            <person name="Sikhakolli U.R."/>
            <person name="Stueber K."/>
            <person name="Sukno S.A."/>
            <person name="Sweigard J.A."/>
            <person name="Takano Y."/>
            <person name="Takahara H."/>
            <person name="Trail F."/>
            <person name="van der Does H.C."/>
            <person name="Voll L.M."/>
            <person name="Will I."/>
            <person name="Young S."/>
            <person name="Zeng Q."/>
            <person name="Zhang J."/>
            <person name="Zhou S."/>
            <person name="Dickman M.B."/>
            <person name="Schulze-Lefert P."/>
            <person name="Ver Loren van Themaat E."/>
            <person name="Ma L.-J."/>
            <person name="Vaillancourt L.J."/>
        </authorList>
    </citation>
    <scope>NUCLEOTIDE SEQUENCE [LARGE SCALE GENOMIC DNA]</scope>
    <source>
        <strain evidence="2">M1.001 / M2 / FGSC 10212</strain>
    </source>
</reference>
<dbReference type="PANTHER" id="PTHR46082">
    <property type="entry name" value="ATP/GTP-BINDING PROTEIN-RELATED"/>
    <property type="match status" value="1"/>
</dbReference>
<evidence type="ECO:0008006" key="3">
    <source>
        <dbReference type="Google" id="ProtNLM"/>
    </source>
</evidence>
<dbReference type="InterPro" id="IPR011990">
    <property type="entry name" value="TPR-like_helical_dom_sf"/>
</dbReference>
<dbReference type="PRINTS" id="PR00381">
    <property type="entry name" value="KINESINLIGHT"/>
</dbReference>
<name>E3QAU4_COLGM</name>
<feature type="non-terminal residue" evidence="1">
    <location>
        <position position="330"/>
    </location>
</feature>
<evidence type="ECO:0000313" key="2">
    <source>
        <dbReference type="Proteomes" id="UP000008782"/>
    </source>
</evidence>
<dbReference type="Pfam" id="PF13374">
    <property type="entry name" value="TPR_10"/>
    <property type="match status" value="1"/>
</dbReference>
<dbReference type="InterPro" id="IPR053137">
    <property type="entry name" value="NLR-like"/>
</dbReference>
<dbReference type="Gene3D" id="1.25.40.10">
    <property type="entry name" value="Tetratricopeptide repeat domain"/>
    <property type="match status" value="1"/>
</dbReference>